<protein>
    <submittedName>
        <fullName evidence="1">Uncharacterized protein</fullName>
    </submittedName>
</protein>
<accession>A0A3S9SL70</accession>
<gene>
    <name evidence="1" type="ORF">ELB75_09580</name>
</gene>
<dbReference type="EMBL" id="CP034670">
    <property type="protein sequence ID" value="AZR60249.1"/>
    <property type="molecule type" value="Genomic_DNA"/>
</dbReference>
<dbReference type="RefSeq" id="WP_126983722.1">
    <property type="nucleotide sequence ID" value="NZ_CP034670.1"/>
</dbReference>
<organism evidence="1 2">
    <name type="scientific">Eikenella corrodens</name>
    <dbReference type="NCBI Taxonomy" id="539"/>
    <lineage>
        <taxon>Bacteria</taxon>
        <taxon>Pseudomonadati</taxon>
        <taxon>Pseudomonadota</taxon>
        <taxon>Betaproteobacteria</taxon>
        <taxon>Neisseriales</taxon>
        <taxon>Neisseriaceae</taxon>
        <taxon>Eikenella</taxon>
    </lineage>
</organism>
<proteinExistence type="predicted"/>
<dbReference type="AlphaFoldDB" id="A0A3S9SL70"/>
<dbReference type="Proteomes" id="UP000282435">
    <property type="component" value="Chromosome"/>
</dbReference>
<name>A0A3S9SL70_EIKCO</name>
<reference evidence="1 2" key="1">
    <citation type="submission" date="2018-12" db="EMBL/GenBank/DDBJ databases">
        <title>Genome sequencing of Eikenella corrodens KCOM 3110 (= JS217).</title>
        <authorList>
            <person name="Koo J.-K."/>
            <person name="Park S.-N."/>
            <person name="Lim Y.K."/>
        </authorList>
    </citation>
    <scope>NUCLEOTIDE SEQUENCE [LARGE SCALE GENOMIC DNA]</scope>
    <source>
        <strain evidence="1 2">KCOM 3110</strain>
    </source>
</reference>
<sequence>MRANSSQFEKWATRNSSTQIFANISQEEAMINLERNGFSRHATSQSNVYYFEKGGVRYNFYPRSTYRGMRDVKTGFPLAEILINEDKVGIKIRFCLIK</sequence>
<evidence type="ECO:0000313" key="1">
    <source>
        <dbReference type="EMBL" id="AZR60249.1"/>
    </source>
</evidence>
<evidence type="ECO:0000313" key="2">
    <source>
        <dbReference type="Proteomes" id="UP000282435"/>
    </source>
</evidence>